<reference evidence="2 3" key="2">
    <citation type="submission" date="2018-12" db="EMBL/GenBank/DDBJ databases">
        <title>The genome sequences of strain 502.</title>
        <authorList>
            <person name="Gao J."/>
            <person name="Sun J."/>
        </authorList>
    </citation>
    <scope>NUCLEOTIDE SEQUENCE [LARGE SCALE GENOMIC DNA]</scope>
    <source>
        <strain evidence="2 3">502</strain>
    </source>
</reference>
<evidence type="ECO:0000313" key="4">
    <source>
        <dbReference type="Proteomes" id="UP000271590"/>
    </source>
</evidence>
<evidence type="ECO:0000313" key="3">
    <source>
        <dbReference type="Proteomes" id="UP000271137"/>
    </source>
</evidence>
<comment type="caution">
    <text evidence="1">The sequence shown here is derived from an EMBL/GenBank/DDBJ whole genome shotgun (WGS) entry which is preliminary data.</text>
</comment>
<organism evidence="1 4">
    <name type="scientific">Variovorax beijingensis</name>
    <dbReference type="NCBI Taxonomy" id="2496117"/>
    <lineage>
        <taxon>Bacteria</taxon>
        <taxon>Pseudomonadati</taxon>
        <taxon>Pseudomonadota</taxon>
        <taxon>Betaproteobacteria</taxon>
        <taxon>Burkholderiales</taxon>
        <taxon>Comamonadaceae</taxon>
        <taxon>Variovorax</taxon>
    </lineage>
</organism>
<accession>A0A3P3EJC1</accession>
<sequence>MGIALLAIADLWMPLQSLASRLLPARRPARRETGSTSAGLRYVAVRPACTARAHAAAPSAAPAPVRPLRVIRVVDGHQGEGRSTNRMVISGRMADVCAELDRLAALEAMETISATPRSTQLH</sequence>
<reference evidence="1 4" key="1">
    <citation type="submission" date="2018-11" db="EMBL/GenBank/DDBJ databases">
        <title>The genome of Variovorax sp T529.</title>
        <authorList>
            <person name="Gao J."/>
        </authorList>
    </citation>
    <scope>NUCLEOTIDE SEQUENCE [LARGE SCALE GENOMIC DNA]</scope>
    <source>
        <strain evidence="1 4">T529</strain>
    </source>
</reference>
<protein>
    <submittedName>
        <fullName evidence="1">Uncharacterized protein</fullName>
    </submittedName>
</protein>
<dbReference type="Proteomes" id="UP000271590">
    <property type="component" value="Unassembled WGS sequence"/>
</dbReference>
<proteinExistence type="predicted"/>
<dbReference type="AlphaFoldDB" id="A0A3P3EJC1"/>
<dbReference type="EMBL" id="RQXU01000015">
    <property type="protein sequence ID" value="RRH86166.1"/>
    <property type="molecule type" value="Genomic_DNA"/>
</dbReference>
<evidence type="ECO:0000313" key="1">
    <source>
        <dbReference type="EMBL" id="RRH86166.1"/>
    </source>
</evidence>
<gene>
    <name evidence="1" type="ORF">EH244_22555</name>
    <name evidence="2" type="ORF">EJO66_15690</name>
</gene>
<name>A0A3P3EJC1_9BURK</name>
<dbReference type="Proteomes" id="UP000271137">
    <property type="component" value="Unassembled WGS sequence"/>
</dbReference>
<keyword evidence="3" id="KW-1185">Reference proteome</keyword>
<evidence type="ECO:0000313" key="2">
    <source>
        <dbReference type="EMBL" id="RSZ35442.1"/>
    </source>
</evidence>
<dbReference type="RefSeq" id="WP_124960564.1">
    <property type="nucleotide sequence ID" value="NZ_CBFHCE010000131.1"/>
</dbReference>
<dbReference type="EMBL" id="RXFQ01000008">
    <property type="protein sequence ID" value="RSZ35442.1"/>
    <property type="molecule type" value="Genomic_DNA"/>
</dbReference>